<keyword evidence="3" id="KW-1185">Reference proteome</keyword>
<dbReference type="PANTHER" id="PTHR34351:SF2">
    <property type="entry name" value="DUF58 DOMAIN-CONTAINING PROTEIN"/>
    <property type="match status" value="1"/>
</dbReference>
<dbReference type="Proteomes" id="UP000185934">
    <property type="component" value="Chromosome"/>
</dbReference>
<feature type="transmembrane region" description="Helical" evidence="1">
    <location>
        <begin position="48"/>
        <end position="71"/>
    </location>
</feature>
<organism evidence="2 3">
    <name type="scientific">Dehalogenimonas formicexedens</name>
    <dbReference type="NCBI Taxonomy" id="1839801"/>
    <lineage>
        <taxon>Bacteria</taxon>
        <taxon>Bacillati</taxon>
        <taxon>Chloroflexota</taxon>
        <taxon>Dehalococcoidia</taxon>
        <taxon>Dehalococcoidales</taxon>
        <taxon>Dehalococcoidaceae</taxon>
        <taxon>Dehalogenimonas</taxon>
    </lineage>
</organism>
<feature type="transmembrane region" description="Helical" evidence="1">
    <location>
        <begin position="91"/>
        <end position="108"/>
    </location>
</feature>
<keyword evidence="1" id="KW-0812">Transmembrane</keyword>
<evidence type="ECO:0000313" key="3">
    <source>
        <dbReference type="Proteomes" id="UP000185934"/>
    </source>
</evidence>
<sequence length="545" mass="58380">MLARSSRLWLLGMLGLAVITAPLEYAASALALIAAQWAKRFVAGRAELLIFIGLVTVFLVPLCLAPVFTVALADGGTGVLALPFMSRELDLGGLLAVASALPAVFLLARDLEDLNISRPLRGGRNGLHFSRTAVVLGAAAAGNFPAAMIADSPVLFTGAAVFSLAFLTMLLRGLAAVGRFPVEPAEVSTRLVAGGDLSVNLELRKLTAAAVYGCLRPAARWLVVRPGCFTMSGKMLVLNLGINGPPLSGPQWPVFEAVMSDMFGLVRHHREVRPLKLEIVPRARYIRHLAEKYLAGGASTGPVGLWSSSITAHPGRGIDFLGSRPYQPGDRLKDIDWKHSAKLGDIFAKEYARAVGQSAVILSSLDTPDEEAADKLVYNLISSALTLAQEAVPTALAIFNRDGVIKVTAPENPDLALRQLLGLIKDVRIIPAEQRRLQPAEITQLRHTITLLERFATPESSGLLAVLDFEKNAIRSSSASHPAEAVFASLAGRLSPPATIIVVSEPIDEAETFYWSLDEWRRKGYEISTLSKSVNRASSAVASPR</sequence>
<accession>A0A1P8F9M0</accession>
<feature type="transmembrane region" description="Helical" evidence="1">
    <location>
        <begin position="129"/>
        <end position="148"/>
    </location>
</feature>
<proteinExistence type="predicted"/>
<gene>
    <name evidence="2" type="ORF">Dform_01813</name>
</gene>
<dbReference type="STRING" id="1839801.Dform_01813"/>
<dbReference type="RefSeq" id="WP_076004714.1">
    <property type="nucleotide sequence ID" value="NZ_CP018258.1"/>
</dbReference>
<name>A0A1P8F9M0_9CHLR</name>
<reference evidence="3" key="1">
    <citation type="submission" date="2016-11" db="EMBL/GenBank/DDBJ databases">
        <title>Dehalogenimonas formicexedens sp. nov., a chlorinated alkane respiring bacterium isolated from contaminated groundwater.</title>
        <authorList>
            <person name="Key T.A."/>
            <person name="Bowman K.S."/>
            <person name="Lee I."/>
            <person name="Chun J."/>
            <person name="Albuquerque L."/>
            <person name="da Costa M.S."/>
            <person name="Rainey F.A."/>
            <person name="Moe W.M."/>
        </authorList>
    </citation>
    <scope>NUCLEOTIDE SEQUENCE [LARGE SCALE GENOMIC DNA]</scope>
    <source>
        <strain evidence="3">NSZ-14</strain>
    </source>
</reference>
<feature type="transmembrane region" description="Helical" evidence="1">
    <location>
        <begin position="154"/>
        <end position="171"/>
    </location>
</feature>
<feature type="transmembrane region" description="Helical" evidence="1">
    <location>
        <begin position="12"/>
        <end position="36"/>
    </location>
</feature>
<dbReference type="OrthoDB" id="9778037at2"/>
<evidence type="ECO:0000256" key="1">
    <source>
        <dbReference type="SAM" id="Phobius"/>
    </source>
</evidence>
<dbReference type="EMBL" id="CP018258">
    <property type="protein sequence ID" value="APV45132.1"/>
    <property type="molecule type" value="Genomic_DNA"/>
</dbReference>
<keyword evidence="1" id="KW-0472">Membrane</keyword>
<dbReference type="PANTHER" id="PTHR34351">
    <property type="entry name" value="SLR1927 PROTEIN-RELATED"/>
    <property type="match status" value="1"/>
</dbReference>
<dbReference type="AlphaFoldDB" id="A0A1P8F9M0"/>
<evidence type="ECO:0000313" key="2">
    <source>
        <dbReference type="EMBL" id="APV45132.1"/>
    </source>
</evidence>
<dbReference type="KEGG" id="dfo:Dform_01813"/>
<keyword evidence="1" id="KW-1133">Transmembrane helix</keyword>
<protein>
    <submittedName>
        <fullName evidence="2">Uncharacterized protein</fullName>
    </submittedName>
</protein>